<keyword evidence="2 4" id="KW-0418">Kinase</keyword>
<dbReference type="GO" id="GO:0005829">
    <property type="term" value="C:cytosol"/>
    <property type="evidence" value="ECO:0007669"/>
    <property type="project" value="TreeGrafter"/>
</dbReference>
<organism evidence="4 5">
    <name type="scientific">Candidatus Desulfacyla euxinica</name>
    <dbReference type="NCBI Taxonomy" id="2841693"/>
    <lineage>
        <taxon>Bacteria</taxon>
        <taxon>Deltaproteobacteria</taxon>
        <taxon>Candidatus Desulfacyla</taxon>
    </lineage>
</organism>
<sequence length="336" mass="36022">MAEINGNYYNAETLKKYVDRFAEARIFVLGDIIMDEYIWGNVTRISPEAPVPVVDVEQETKMLGGAANVVRNIAALGARPVLCGVVGDDSTGEEIISALSHMGLKTDGVVSEPGRPTSVKTRIVAHNQQVVRFDRESRANVRPESIQKLLDYIGENLDTIDAIVVSDYGKGLISGPLMMGMKDLSRSKSAGKINVAVDPKTGNFEYYKEVDVITPNHHEAGVFCGFEILDKDALKRAGKQMLNVLDCRSVLITQGKDGMTLFEKHGSITHIPTVAKEVFDVTGAGDTVIGTISLGLAAGLDLKSAAILSNFAAGIVVGEMGTSAVRAEELKKAIGD</sequence>
<dbReference type="PANTHER" id="PTHR46969:SF1">
    <property type="entry name" value="BIFUNCTIONAL PROTEIN HLDE"/>
    <property type="match status" value="1"/>
</dbReference>
<evidence type="ECO:0000259" key="3">
    <source>
        <dbReference type="Pfam" id="PF00294"/>
    </source>
</evidence>
<evidence type="ECO:0000256" key="2">
    <source>
        <dbReference type="ARBA" id="ARBA00022777"/>
    </source>
</evidence>
<dbReference type="NCBIfam" id="TIGR02198">
    <property type="entry name" value="rfaE_dom_I"/>
    <property type="match status" value="1"/>
</dbReference>
<dbReference type="InterPro" id="IPR011913">
    <property type="entry name" value="RfaE_dom_I"/>
</dbReference>
<keyword evidence="1" id="KW-0808">Transferase</keyword>
<evidence type="ECO:0000313" key="5">
    <source>
        <dbReference type="Proteomes" id="UP000650524"/>
    </source>
</evidence>
<dbReference type="EMBL" id="JACNJD010000160">
    <property type="protein sequence ID" value="MBC8176783.1"/>
    <property type="molecule type" value="Genomic_DNA"/>
</dbReference>
<dbReference type="CDD" id="cd01172">
    <property type="entry name" value="RfaE_like"/>
    <property type="match status" value="1"/>
</dbReference>
<dbReference type="Pfam" id="PF00294">
    <property type="entry name" value="PfkB"/>
    <property type="match status" value="1"/>
</dbReference>
<dbReference type="Gene3D" id="3.40.1190.20">
    <property type="match status" value="1"/>
</dbReference>
<dbReference type="AlphaFoldDB" id="A0A8J6T7T2"/>
<dbReference type="SUPFAM" id="SSF53613">
    <property type="entry name" value="Ribokinase-like"/>
    <property type="match status" value="1"/>
</dbReference>
<proteinExistence type="predicted"/>
<dbReference type="GO" id="GO:0033786">
    <property type="term" value="F:heptose-1-phosphate adenylyltransferase activity"/>
    <property type="evidence" value="ECO:0007669"/>
    <property type="project" value="TreeGrafter"/>
</dbReference>
<reference evidence="4 5" key="1">
    <citation type="submission" date="2020-08" db="EMBL/GenBank/DDBJ databases">
        <title>Bridging the membrane lipid divide: bacteria of the FCB group superphylum have the potential to synthesize archaeal ether lipids.</title>
        <authorList>
            <person name="Villanueva L."/>
            <person name="Von Meijenfeldt F.A.B."/>
            <person name="Westbye A.B."/>
            <person name="Yadav S."/>
            <person name="Hopmans E.C."/>
            <person name="Dutilh B.E."/>
            <person name="Sinninghe Damste J.S."/>
        </authorList>
    </citation>
    <scope>NUCLEOTIDE SEQUENCE [LARGE SCALE GENOMIC DNA]</scope>
    <source>
        <strain evidence="4">NIOZ-UU27</strain>
    </source>
</reference>
<feature type="domain" description="Carbohydrate kinase PfkB" evidence="3">
    <location>
        <begin position="25"/>
        <end position="324"/>
    </location>
</feature>
<dbReference type="Proteomes" id="UP000650524">
    <property type="component" value="Unassembled WGS sequence"/>
</dbReference>
<dbReference type="PANTHER" id="PTHR46969">
    <property type="entry name" value="BIFUNCTIONAL PROTEIN HLDE"/>
    <property type="match status" value="1"/>
</dbReference>
<dbReference type="InterPro" id="IPR011611">
    <property type="entry name" value="PfkB_dom"/>
</dbReference>
<dbReference type="GO" id="GO:0033785">
    <property type="term" value="F:heptose 7-phosphate kinase activity"/>
    <property type="evidence" value="ECO:0007669"/>
    <property type="project" value="TreeGrafter"/>
</dbReference>
<name>A0A8J6T7T2_9DELT</name>
<comment type="caution">
    <text evidence="4">The sequence shown here is derived from an EMBL/GenBank/DDBJ whole genome shotgun (WGS) entry which is preliminary data.</text>
</comment>
<dbReference type="GO" id="GO:0016773">
    <property type="term" value="F:phosphotransferase activity, alcohol group as acceptor"/>
    <property type="evidence" value="ECO:0007669"/>
    <property type="project" value="InterPro"/>
</dbReference>
<dbReference type="FunFam" id="3.40.1190.20:FF:000002">
    <property type="entry name" value="Bifunctional protein HldE"/>
    <property type="match status" value="1"/>
</dbReference>
<gene>
    <name evidence="4" type="primary">rfaE1</name>
    <name evidence="4" type="ORF">H8E19_05210</name>
</gene>
<accession>A0A8J6T7T2</accession>
<protein>
    <submittedName>
        <fullName evidence="4">D-glycero-beta-D-manno-heptose-7-phosphate kinase</fullName>
    </submittedName>
</protein>
<dbReference type="InterPro" id="IPR029056">
    <property type="entry name" value="Ribokinase-like"/>
</dbReference>
<evidence type="ECO:0000256" key="1">
    <source>
        <dbReference type="ARBA" id="ARBA00022679"/>
    </source>
</evidence>
<evidence type="ECO:0000313" key="4">
    <source>
        <dbReference type="EMBL" id="MBC8176783.1"/>
    </source>
</evidence>